<comment type="caution">
    <text evidence="1">The sequence shown here is derived from an EMBL/GenBank/DDBJ whole genome shotgun (WGS) entry which is preliminary data.</text>
</comment>
<evidence type="ECO:0000313" key="1">
    <source>
        <dbReference type="EMBL" id="KFF30445.1"/>
    </source>
</evidence>
<proteinExistence type="predicted"/>
<dbReference type="EMBL" id="ATLK01000003">
    <property type="protein sequence ID" value="KFF30445.1"/>
    <property type="molecule type" value="Genomic_DNA"/>
</dbReference>
<organism evidence="1 2">
    <name type="scientific">Bifidobacterium bombi DSM 19703</name>
    <dbReference type="NCBI Taxonomy" id="1341695"/>
    <lineage>
        <taxon>Bacteria</taxon>
        <taxon>Bacillati</taxon>
        <taxon>Actinomycetota</taxon>
        <taxon>Actinomycetes</taxon>
        <taxon>Bifidobacteriales</taxon>
        <taxon>Bifidobacteriaceae</taxon>
        <taxon>Bifidobacterium</taxon>
    </lineage>
</organism>
<feature type="non-terminal residue" evidence="1">
    <location>
        <position position="1"/>
    </location>
</feature>
<dbReference type="AlphaFoldDB" id="A0A086BND1"/>
<dbReference type="Proteomes" id="UP000028730">
    <property type="component" value="Unassembled WGS sequence"/>
</dbReference>
<keyword evidence="2" id="KW-1185">Reference proteome</keyword>
<protein>
    <submittedName>
        <fullName evidence="1">Uncharacterized protein</fullName>
    </submittedName>
</protein>
<name>A0A086BND1_9BIFI</name>
<gene>
    <name evidence="1" type="ORF">BBOMB_1570</name>
</gene>
<dbReference type="STRING" id="1341695.BBOMB_1570"/>
<evidence type="ECO:0000313" key="2">
    <source>
        <dbReference type="Proteomes" id="UP000028730"/>
    </source>
</evidence>
<sequence>VASAPSTSAPHTSPPRPSCVRCRLNQYFQCRYLLYSHQ</sequence>
<accession>A0A086BND1</accession>
<reference evidence="1 2" key="1">
    <citation type="journal article" date="2014" name="Appl. Environ. Microbiol.">
        <title>Genomic encyclopedia of type strains of the genus Bifidobacterium.</title>
        <authorList>
            <person name="Milani C."/>
            <person name="Lugli G.A."/>
            <person name="Duranti S."/>
            <person name="Turroni F."/>
            <person name="Bottacini F."/>
            <person name="Mangifesta M."/>
            <person name="Sanchez B."/>
            <person name="Viappiani A."/>
            <person name="Mancabelli L."/>
            <person name="Taminiau B."/>
            <person name="Delcenserie V."/>
            <person name="Barrangou R."/>
            <person name="Margolles A."/>
            <person name="van Sinderen D."/>
            <person name="Ventura M."/>
        </authorList>
    </citation>
    <scope>NUCLEOTIDE SEQUENCE [LARGE SCALE GENOMIC DNA]</scope>
    <source>
        <strain evidence="1 2">DSM 19703</strain>
    </source>
</reference>